<name>A0A1D9P2V8_9FIRM</name>
<evidence type="ECO:0000313" key="2">
    <source>
        <dbReference type="EMBL" id="AOZ96900.1"/>
    </source>
</evidence>
<dbReference type="InterPro" id="IPR025669">
    <property type="entry name" value="AAA_dom"/>
</dbReference>
<dbReference type="Gene3D" id="3.40.50.300">
    <property type="entry name" value="P-loop containing nucleotide triphosphate hydrolases"/>
    <property type="match status" value="1"/>
</dbReference>
<dbReference type="KEGG" id="bhu:bhn_I1867"/>
<feature type="domain" description="AAA" evidence="1">
    <location>
        <begin position="114"/>
        <end position="237"/>
    </location>
</feature>
<accession>A0A1D9P2V8</accession>
<reference evidence="3" key="1">
    <citation type="submission" date="2016-10" db="EMBL/GenBank/DDBJ databases">
        <title>The complete genome sequence of the rumen bacterium Butyrivibrio hungatei MB2003.</title>
        <authorList>
            <person name="Palevich N."/>
            <person name="Kelly W.J."/>
            <person name="Leahy S.C."/>
            <person name="Altermann E."/>
            <person name="Rakonjac J."/>
            <person name="Attwood G.T."/>
        </authorList>
    </citation>
    <scope>NUCLEOTIDE SEQUENCE [LARGE SCALE GENOMIC DNA]</scope>
    <source>
        <strain evidence="3">MB2003</strain>
    </source>
</reference>
<dbReference type="Proteomes" id="UP000179284">
    <property type="component" value="Chromosome I"/>
</dbReference>
<organism evidence="2 3">
    <name type="scientific">Butyrivibrio hungatei</name>
    <dbReference type="NCBI Taxonomy" id="185008"/>
    <lineage>
        <taxon>Bacteria</taxon>
        <taxon>Bacillati</taxon>
        <taxon>Bacillota</taxon>
        <taxon>Clostridia</taxon>
        <taxon>Lachnospirales</taxon>
        <taxon>Lachnospiraceae</taxon>
        <taxon>Butyrivibrio</taxon>
    </lineage>
</organism>
<dbReference type="SUPFAM" id="SSF52540">
    <property type="entry name" value="P-loop containing nucleoside triphosphate hydrolases"/>
    <property type="match status" value="1"/>
</dbReference>
<dbReference type="InterPro" id="IPR027417">
    <property type="entry name" value="P-loop_NTPase"/>
</dbReference>
<gene>
    <name evidence="2" type="ORF">bhn_I1867</name>
</gene>
<protein>
    <submittedName>
        <fullName evidence="2">CobQ/CobB/MinD/ParA nucleotide binding domain-containing protein</fullName>
    </submittedName>
</protein>
<proteinExistence type="predicted"/>
<dbReference type="EMBL" id="CP017831">
    <property type="protein sequence ID" value="AOZ96900.1"/>
    <property type="molecule type" value="Genomic_DNA"/>
</dbReference>
<dbReference type="AlphaFoldDB" id="A0A1D9P2V8"/>
<dbReference type="RefSeq" id="WP_071176556.1">
    <property type="nucleotide sequence ID" value="NZ_CP017831.1"/>
</dbReference>
<evidence type="ECO:0000259" key="1">
    <source>
        <dbReference type="Pfam" id="PF13614"/>
    </source>
</evidence>
<dbReference type="OrthoDB" id="3035369at2"/>
<evidence type="ECO:0000313" key="3">
    <source>
        <dbReference type="Proteomes" id="UP000179284"/>
    </source>
</evidence>
<keyword evidence="3" id="KW-1185">Reference proteome</keyword>
<sequence length="332" mass="37417">MGMKVRISSPDKEYIDKIVGKLVSRMRRDISLEFITDEKAFVASRTALHRVNVEFVDEAFMNKASGKNVADVTFLIGEHINTGLVVNKIEGSEAILRILGDEVLKDTDVKRKCQIVAVSSPYGGSGKTITALSIAARLSQMNRKVLYIDAENMQNYYEKLDAGKFMLDYASKDLAAAVINLTSDSYEKIKKNIVHGEFDYLPAFEKYLFHYHLTPAMLNSLAHTFAAKGEYDYVIVEQECAVTPELLQDIMDDTRHVVVTNRPLNDSRLKKYLDLFEGYGGYTVIVQTEAVLDDDLQYITMPLAERISLDLDCDMGEILERGHYRKAAEAVL</sequence>
<dbReference type="Pfam" id="PF13614">
    <property type="entry name" value="AAA_31"/>
    <property type="match status" value="1"/>
</dbReference>